<evidence type="ECO:0000256" key="2">
    <source>
        <dbReference type="ARBA" id="ARBA00022898"/>
    </source>
</evidence>
<dbReference type="GO" id="GO:0006535">
    <property type="term" value="P:cysteine biosynthetic process from serine"/>
    <property type="evidence" value="ECO:0007669"/>
    <property type="project" value="InterPro"/>
</dbReference>
<dbReference type="InterPro" id="IPR050214">
    <property type="entry name" value="Cys_Synth/Cystath_Beta-Synth"/>
</dbReference>
<dbReference type="InterPro" id="IPR036052">
    <property type="entry name" value="TrpB-like_PALP_sf"/>
</dbReference>
<comment type="caution">
    <text evidence="4">The sequence shown here is derived from an EMBL/GenBank/DDBJ whole genome shotgun (WGS) entry which is preliminary data.</text>
</comment>
<keyword evidence="2" id="KW-0663">Pyridoxal phosphate</keyword>
<proteinExistence type="predicted"/>
<keyword evidence="5" id="KW-1185">Reference proteome</keyword>
<dbReference type="Proteomes" id="UP001055286">
    <property type="component" value="Unassembled WGS sequence"/>
</dbReference>
<dbReference type="Gene3D" id="3.40.50.1100">
    <property type="match status" value="2"/>
</dbReference>
<evidence type="ECO:0000313" key="5">
    <source>
        <dbReference type="Proteomes" id="UP001055286"/>
    </source>
</evidence>
<evidence type="ECO:0000259" key="3">
    <source>
        <dbReference type="Pfam" id="PF00291"/>
    </source>
</evidence>
<name>A0AA37HD97_9HYPH</name>
<evidence type="ECO:0000313" key="4">
    <source>
        <dbReference type="EMBL" id="GJD63553.1"/>
    </source>
</evidence>
<gene>
    <name evidence="4" type="primary">cysK_1</name>
    <name evidence="4" type="ORF">MPEAHAMD_3723</name>
</gene>
<accession>A0AA37HD97</accession>
<sequence>MHPSSPRQASSAASSAAKVTPSALGLIGNTPLLALDRAYRGPGRILAKAEFMQPGGSVKDRAARAIILAAREDGRLAPGASVVEMTSGNMGAGLAVTCAALGHPLVVTMSSGNSPQRARMLEALGAEVVLVPQVDGAPGQVTGADVNAAADVARRIAAERGGFYVDQFHAPDGVRAHAETTGPEIWEQSSGRVDAWVAAVGTGATFLGVATALRARNPRVVCAAVEPEGCRPLAGLEVTRRRHLIQGTSYGSVPPHWIHGLMDLSIPVTDREVERWRRALATQEGLHVGYSAAANVAAAAALLLSGRLAADAIAVTVLCDTGLKY</sequence>
<reference evidence="4" key="2">
    <citation type="submission" date="2021-08" db="EMBL/GenBank/DDBJ databases">
        <authorList>
            <person name="Tani A."/>
            <person name="Ola A."/>
            <person name="Ogura Y."/>
            <person name="Katsura K."/>
            <person name="Hayashi T."/>
        </authorList>
    </citation>
    <scope>NUCLEOTIDE SEQUENCE</scope>
    <source>
        <strain evidence="4">JCM 32048</strain>
    </source>
</reference>
<dbReference type="AlphaFoldDB" id="A0AA37HD97"/>
<dbReference type="EMBL" id="BPQJ01000017">
    <property type="protein sequence ID" value="GJD63553.1"/>
    <property type="molecule type" value="Genomic_DNA"/>
</dbReference>
<dbReference type="PANTHER" id="PTHR10314">
    <property type="entry name" value="CYSTATHIONINE BETA-SYNTHASE"/>
    <property type="match status" value="1"/>
</dbReference>
<comment type="cofactor">
    <cofactor evidence="1">
        <name>pyridoxal 5'-phosphate</name>
        <dbReference type="ChEBI" id="CHEBI:597326"/>
    </cofactor>
</comment>
<organism evidence="4 5">
    <name type="scientific">Methylobacterium frigidaeris</name>
    <dbReference type="NCBI Taxonomy" id="2038277"/>
    <lineage>
        <taxon>Bacteria</taxon>
        <taxon>Pseudomonadati</taxon>
        <taxon>Pseudomonadota</taxon>
        <taxon>Alphaproteobacteria</taxon>
        <taxon>Hyphomicrobiales</taxon>
        <taxon>Methylobacteriaceae</taxon>
        <taxon>Methylobacterium</taxon>
    </lineage>
</organism>
<dbReference type="SUPFAM" id="SSF53686">
    <property type="entry name" value="Tryptophan synthase beta subunit-like PLP-dependent enzymes"/>
    <property type="match status" value="1"/>
</dbReference>
<feature type="domain" description="Tryptophan synthase beta chain-like PALP" evidence="3">
    <location>
        <begin position="26"/>
        <end position="320"/>
    </location>
</feature>
<dbReference type="GO" id="GO:0016765">
    <property type="term" value="F:transferase activity, transferring alkyl or aryl (other than methyl) groups"/>
    <property type="evidence" value="ECO:0007669"/>
    <property type="project" value="UniProtKB-ARBA"/>
</dbReference>
<evidence type="ECO:0000256" key="1">
    <source>
        <dbReference type="ARBA" id="ARBA00001933"/>
    </source>
</evidence>
<dbReference type="CDD" id="cd01561">
    <property type="entry name" value="CBS_like"/>
    <property type="match status" value="1"/>
</dbReference>
<protein>
    <submittedName>
        <fullName evidence="4">Cysteine synthase</fullName>
    </submittedName>
</protein>
<dbReference type="Pfam" id="PF00291">
    <property type="entry name" value="PALP"/>
    <property type="match status" value="1"/>
</dbReference>
<dbReference type="PROSITE" id="PS00901">
    <property type="entry name" value="CYS_SYNTHASE"/>
    <property type="match status" value="1"/>
</dbReference>
<dbReference type="InterPro" id="IPR001216">
    <property type="entry name" value="P-phosphate_BS"/>
</dbReference>
<dbReference type="InterPro" id="IPR001926">
    <property type="entry name" value="TrpB-like_PALP"/>
</dbReference>
<reference evidence="4" key="1">
    <citation type="journal article" date="2016" name="Front. Microbiol.">
        <title>Genome Sequence of the Piezophilic, Mesophilic Sulfate-Reducing Bacterium Desulfovibrio indicus J2T.</title>
        <authorList>
            <person name="Cao J."/>
            <person name="Maignien L."/>
            <person name="Shao Z."/>
            <person name="Alain K."/>
            <person name="Jebbar M."/>
        </authorList>
    </citation>
    <scope>NUCLEOTIDE SEQUENCE</scope>
    <source>
        <strain evidence="4">JCM 32048</strain>
    </source>
</reference>
<dbReference type="RefSeq" id="WP_238191906.1">
    <property type="nucleotide sequence ID" value="NZ_BPQJ01000017.1"/>
</dbReference>